<dbReference type="Proteomes" id="UP000298030">
    <property type="component" value="Unassembled WGS sequence"/>
</dbReference>
<protein>
    <recommendedName>
        <fullName evidence="1">DUF6570 domain-containing protein</fullName>
    </recommendedName>
</protein>
<dbReference type="OrthoDB" id="3235800at2759"/>
<reference evidence="2 3" key="1">
    <citation type="journal article" date="2019" name="Nat. Ecol. Evol.">
        <title>Megaphylogeny resolves global patterns of mushroom evolution.</title>
        <authorList>
            <person name="Varga T."/>
            <person name="Krizsan K."/>
            <person name="Foldi C."/>
            <person name="Dima B."/>
            <person name="Sanchez-Garcia M."/>
            <person name="Sanchez-Ramirez S."/>
            <person name="Szollosi G.J."/>
            <person name="Szarkandi J.G."/>
            <person name="Papp V."/>
            <person name="Albert L."/>
            <person name="Andreopoulos W."/>
            <person name="Angelini C."/>
            <person name="Antonin V."/>
            <person name="Barry K.W."/>
            <person name="Bougher N.L."/>
            <person name="Buchanan P."/>
            <person name="Buyck B."/>
            <person name="Bense V."/>
            <person name="Catcheside P."/>
            <person name="Chovatia M."/>
            <person name="Cooper J."/>
            <person name="Damon W."/>
            <person name="Desjardin D."/>
            <person name="Finy P."/>
            <person name="Geml J."/>
            <person name="Haridas S."/>
            <person name="Hughes K."/>
            <person name="Justo A."/>
            <person name="Karasinski D."/>
            <person name="Kautmanova I."/>
            <person name="Kiss B."/>
            <person name="Kocsube S."/>
            <person name="Kotiranta H."/>
            <person name="LaButti K.M."/>
            <person name="Lechner B.E."/>
            <person name="Liimatainen K."/>
            <person name="Lipzen A."/>
            <person name="Lukacs Z."/>
            <person name="Mihaltcheva S."/>
            <person name="Morgado L.N."/>
            <person name="Niskanen T."/>
            <person name="Noordeloos M.E."/>
            <person name="Ohm R.A."/>
            <person name="Ortiz-Santana B."/>
            <person name="Ovrebo C."/>
            <person name="Racz N."/>
            <person name="Riley R."/>
            <person name="Savchenko A."/>
            <person name="Shiryaev A."/>
            <person name="Soop K."/>
            <person name="Spirin V."/>
            <person name="Szebenyi C."/>
            <person name="Tomsovsky M."/>
            <person name="Tulloss R.E."/>
            <person name="Uehling J."/>
            <person name="Grigoriev I.V."/>
            <person name="Vagvolgyi C."/>
            <person name="Papp T."/>
            <person name="Martin F.M."/>
            <person name="Miettinen O."/>
            <person name="Hibbett D.S."/>
            <person name="Nagy L.G."/>
        </authorList>
    </citation>
    <scope>NUCLEOTIDE SEQUENCE [LARGE SCALE GENOMIC DNA]</scope>
    <source>
        <strain evidence="2 3">FP101781</strain>
    </source>
</reference>
<accession>A0A4Y7S5B4</accession>
<feature type="domain" description="DUF6570" evidence="1">
    <location>
        <begin position="1"/>
        <end position="113"/>
    </location>
</feature>
<gene>
    <name evidence="2" type="ORF">FA13DRAFT_1593609</name>
</gene>
<dbReference type="EMBL" id="QPFP01000336">
    <property type="protein sequence ID" value="TEB16193.1"/>
    <property type="molecule type" value="Genomic_DNA"/>
</dbReference>
<sequence>MIARCRARCCIVKLEFDHMSEPGNISRQRALKGNVIVFPQHPEYLPVVMPPAVDEVLQYVCVVFIGSEKPPQEWFDRVAKPLVVRGVRVRAALQWLKDNNPLYRSVTIDEARIAALPAEGDRLLPFHIEHLKPDLRRAAATSRYDNIPDEGNDENDDDGEVPFASVVVDELENSAKYRELRAAALRHVRQNKGGYIVLPHDSAIVSEFDNPLLFPALYPTLFPYGFSGFDDSTRKSSIAFHTHVRH</sequence>
<feature type="non-terminal residue" evidence="2">
    <location>
        <position position="246"/>
    </location>
</feature>
<comment type="caution">
    <text evidence="2">The sequence shown here is derived from an EMBL/GenBank/DDBJ whole genome shotgun (WGS) entry which is preliminary data.</text>
</comment>
<proteinExistence type="predicted"/>
<evidence type="ECO:0000313" key="2">
    <source>
        <dbReference type="EMBL" id="TEB16193.1"/>
    </source>
</evidence>
<organism evidence="2 3">
    <name type="scientific">Coprinellus micaceus</name>
    <name type="common">Glistening ink-cap mushroom</name>
    <name type="synonym">Coprinus micaceus</name>
    <dbReference type="NCBI Taxonomy" id="71717"/>
    <lineage>
        <taxon>Eukaryota</taxon>
        <taxon>Fungi</taxon>
        <taxon>Dikarya</taxon>
        <taxon>Basidiomycota</taxon>
        <taxon>Agaricomycotina</taxon>
        <taxon>Agaricomycetes</taxon>
        <taxon>Agaricomycetidae</taxon>
        <taxon>Agaricales</taxon>
        <taxon>Agaricineae</taxon>
        <taxon>Psathyrellaceae</taxon>
        <taxon>Coprinellus</taxon>
    </lineage>
</organism>
<dbReference type="Pfam" id="PF20209">
    <property type="entry name" value="DUF6570"/>
    <property type="match status" value="1"/>
</dbReference>
<evidence type="ECO:0000313" key="3">
    <source>
        <dbReference type="Proteomes" id="UP000298030"/>
    </source>
</evidence>
<name>A0A4Y7S5B4_COPMI</name>
<dbReference type="InterPro" id="IPR046700">
    <property type="entry name" value="DUF6570"/>
</dbReference>
<evidence type="ECO:0000259" key="1">
    <source>
        <dbReference type="Pfam" id="PF20209"/>
    </source>
</evidence>
<dbReference type="STRING" id="71717.A0A4Y7S5B4"/>
<keyword evidence="3" id="KW-1185">Reference proteome</keyword>
<dbReference type="AlphaFoldDB" id="A0A4Y7S5B4"/>